<dbReference type="InterPro" id="IPR000182">
    <property type="entry name" value="GNAT_dom"/>
</dbReference>
<dbReference type="GO" id="GO:0016746">
    <property type="term" value="F:acyltransferase activity"/>
    <property type="evidence" value="ECO:0007669"/>
    <property type="project" value="UniProtKB-KW"/>
</dbReference>
<dbReference type="RefSeq" id="WP_380896903.1">
    <property type="nucleotide sequence ID" value="NZ_JBHTKY010000017.1"/>
</dbReference>
<dbReference type="EMBL" id="JBHTKY010000017">
    <property type="protein sequence ID" value="MFD1166330.1"/>
    <property type="molecule type" value="Genomic_DNA"/>
</dbReference>
<keyword evidence="3" id="KW-1185">Reference proteome</keyword>
<organism evidence="2 3">
    <name type="scientific">Sphingobacterium daejeonense</name>
    <dbReference type="NCBI Taxonomy" id="371142"/>
    <lineage>
        <taxon>Bacteria</taxon>
        <taxon>Pseudomonadati</taxon>
        <taxon>Bacteroidota</taxon>
        <taxon>Sphingobacteriia</taxon>
        <taxon>Sphingobacteriales</taxon>
        <taxon>Sphingobacteriaceae</taxon>
        <taxon>Sphingobacterium</taxon>
    </lineage>
</organism>
<dbReference type="PANTHER" id="PTHR43415">
    <property type="entry name" value="SPERMIDINE N(1)-ACETYLTRANSFERASE"/>
    <property type="match status" value="1"/>
</dbReference>
<name>A0ABW3RMQ1_9SPHI</name>
<protein>
    <submittedName>
        <fullName evidence="2">GNAT family N-acetyltransferase</fullName>
        <ecNumber evidence="2">2.3.-.-</ecNumber>
    </submittedName>
</protein>
<dbReference type="CDD" id="cd04301">
    <property type="entry name" value="NAT_SF"/>
    <property type="match status" value="1"/>
</dbReference>
<feature type="domain" description="N-acetyltransferase" evidence="1">
    <location>
        <begin position="2"/>
        <end position="163"/>
    </location>
</feature>
<keyword evidence="2" id="KW-0808">Transferase</keyword>
<dbReference type="EC" id="2.3.-.-" evidence="2"/>
<dbReference type="Gene3D" id="3.40.630.30">
    <property type="match status" value="1"/>
</dbReference>
<dbReference type="PROSITE" id="PS51186">
    <property type="entry name" value="GNAT"/>
    <property type="match status" value="1"/>
</dbReference>
<evidence type="ECO:0000313" key="2">
    <source>
        <dbReference type="EMBL" id="MFD1166330.1"/>
    </source>
</evidence>
<sequence>MIKLEPFSSEDFQRLISWVTDAKILVQFAGTKFKYPLSTDQLVAHLNESKRHVFKGVLIPENNVIGHAEIQVDEPGIGLISRVIIGDPNYRGKGLGKELLSTVCKKGFEELNLQQLDLNVYDWNHQAIHCYRQVGFEVIPFKKRITIFNGEEWNVLRMRISKKLN</sequence>
<comment type="caution">
    <text evidence="2">The sequence shown here is derived from an EMBL/GenBank/DDBJ whole genome shotgun (WGS) entry which is preliminary data.</text>
</comment>
<evidence type="ECO:0000313" key="3">
    <source>
        <dbReference type="Proteomes" id="UP001597205"/>
    </source>
</evidence>
<gene>
    <name evidence="2" type="ORF">ACFQ2C_12000</name>
</gene>
<keyword evidence="2" id="KW-0012">Acyltransferase</keyword>
<reference evidence="3" key="1">
    <citation type="journal article" date="2019" name="Int. J. Syst. Evol. Microbiol.">
        <title>The Global Catalogue of Microorganisms (GCM) 10K type strain sequencing project: providing services to taxonomists for standard genome sequencing and annotation.</title>
        <authorList>
            <consortium name="The Broad Institute Genomics Platform"/>
            <consortium name="The Broad Institute Genome Sequencing Center for Infectious Disease"/>
            <person name="Wu L."/>
            <person name="Ma J."/>
        </authorList>
    </citation>
    <scope>NUCLEOTIDE SEQUENCE [LARGE SCALE GENOMIC DNA]</scope>
    <source>
        <strain evidence="3">CCUG 52468</strain>
    </source>
</reference>
<proteinExistence type="predicted"/>
<accession>A0ABW3RMQ1</accession>
<evidence type="ECO:0000259" key="1">
    <source>
        <dbReference type="PROSITE" id="PS51186"/>
    </source>
</evidence>
<dbReference type="Pfam" id="PF00583">
    <property type="entry name" value="Acetyltransf_1"/>
    <property type="match status" value="1"/>
</dbReference>
<dbReference type="PANTHER" id="PTHR43415:SF5">
    <property type="entry name" value="ACETYLTRANSFERASE"/>
    <property type="match status" value="1"/>
</dbReference>
<dbReference type="Proteomes" id="UP001597205">
    <property type="component" value="Unassembled WGS sequence"/>
</dbReference>
<dbReference type="SUPFAM" id="SSF55729">
    <property type="entry name" value="Acyl-CoA N-acyltransferases (Nat)"/>
    <property type="match status" value="1"/>
</dbReference>
<dbReference type="InterPro" id="IPR016181">
    <property type="entry name" value="Acyl_CoA_acyltransferase"/>
</dbReference>